<keyword evidence="2" id="KW-1185">Reference proteome</keyword>
<sequence length="179" mass="20205">MNDIVTTNEFCERFRIPEKLRVFYGWNTNTRRLDESTFRAKVQEIKEHKVSDTQSQSVRKRPLSAVPVSMYPFAFLGRKKPLLENNNNSPFFRREFPGELPINNSPASRASIISAGPDVSKGSILDTDDIEPDPQNRTLPASRCSILQSEFTQTSILDSDIHMTTQSSPPPVILSSTCD</sequence>
<evidence type="ECO:0000313" key="1">
    <source>
        <dbReference type="EMBL" id="QGN17522.1"/>
    </source>
</evidence>
<protein>
    <submittedName>
        <fullName evidence="1">Conserved hypothetical membrane protein</fullName>
    </submittedName>
</protein>
<organism evidence="1 2">
    <name type="scientific">Kluyveromyces marxianus</name>
    <name type="common">Yeast</name>
    <name type="synonym">Candida kefyr</name>
    <dbReference type="NCBI Taxonomy" id="4911"/>
    <lineage>
        <taxon>Eukaryota</taxon>
        <taxon>Fungi</taxon>
        <taxon>Dikarya</taxon>
        <taxon>Ascomycota</taxon>
        <taxon>Saccharomycotina</taxon>
        <taxon>Saccharomycetes</taxon>
        <taxon>Saccharomycetales</taxon>
        <taxon>Saccharomycetaceae</taxon>
        <taxon>Kluyveromyces</taxon>
    </lineage>
</organism>
<reference evidence="1 2" key="1">
    <citation type="submission" date="2016-03" db="EMBL/GenBank/DDBJ databases">
        <title>How can Kluyveromyces marxianus grow so fast - potential evolutionary course in Saccharomyces Complex revealed by comparative genomics.</title>
        <authorList>
            <person name="Mo W."/>
            <person name="Lu W."/>
            <person name="Yang X."/>
            <person name="Qi J."/>
            <person name="Lv H."/>
        </authorList>
    </citation>
    <scope>NUCLEOTIDE SEQUENCE [LARGE SCALE GENOMIC DNA]</scope>
    <source>
        <strain evidence="1 2">FIM1</strain>
    </source>
</reference>
<dbReference type="Proteomes" id="UP000422736">
    <property type="component" value="Chromosome 6"/>
</dbReference>
<reference evidence="1 2" key="2">
    <citation type="submission" date="2019-11" db="EMBL/GenBank/DDBJ databases">
        <authorList>
            <person name="Lu H."/>
        </authorList>
    </citation>
    <scope>NUCLEOTIDE SEQUENCE [LARGE SCALE GENOMIC DNA]</scope>
    <source>
        <strain evidence="1 2">FIM1</strain>
    </source>
</reference>
<evidence type="ECO:0000313" key="2">
    <source>
        <dbReference type="Proteomes" id="UP000422736"/>
    </source>
</evidence>
<gene>
    <name evidence="1" type="ORF">FIM1_4258</name>
</gene>
<name>A0ABX6EZL3_KLUMA</name>
<proteinExistence type="predicted"/>
<accession>A0ABX6EZL3</accession>
<dbReference type="EMBL" id="CP015059">
    <property type="protein sequence ID" value="QGN17522.1"/>
    <property type="molecule type" value="Genomic_DNA"/>
</dbReference>